<feature type="region of interest" description="Disordered" evidence="1">
    <location>
        <begin position="38"/>
        <end position="60"/>
    </location>
</feature>
<dbReference type="InterPro" id="IPR013608">
    <property type="entry name" value="VWA_N"/>
</dbReference>
<protein>
    <recommendedName>
        <fullName evidence="2">VWA N-terminal domain-containing protein</fullName>
    </recommendedName>
</protein>
<accession>A0ABV0Z8W8</accession>
<evidence type="ECO:0000259" key="2">
    <source>
        <dbReference type="Pfam" id="PF08399"/>
    </source>
</evidence>
<gene>
    <name evidence="3" type="ORF">AMECASPLE_008971</name>
</gene>
<evidence type="ECO:0000313" key="3">
    <source>
        <dbReference type="EMBL" id="MEQ2302664.1"/>
    </source>
</evidence>
<proteinExistence type="predicted"/>
<comment type="caution">
    <text evidence="3">The sequence shown here is derived from an EMBL/GenBank/DDBJ whole genome shotgun (WGS) entry which is preliminary data.</text>
</comment>
<feature type="compositionally biased region" description="Acidic residues" evidence="1">
    <location>
        <begin position="43"/>
        <end position="53"/>
    </location>
</feature>
<feature type="domain" description="VWA N-terminal" evidence="2">
    <location>
        <begin position="28"/>
        <end position="89"/>
    </location>
</feature>
<name>A0ABV0Z8W8_9TELE</name>
<feature type="non-terminal residue" evidence="3">
    <location>
        <position position="90"/>
    </location>
</feature>
<keyword evidence="4" id="KW-1185">Reference proteome</keyword>
<reference evidence="3 4" key="1">
    <citation type="submission" date="2021-06" db="EMBL/GenBank/DDBJ databases">
        <authorList>
            <person name="Palmer J.M."/>
        </authorList>
    </citation>
    <scope>NUCLEOTIDE SEQUENCE [LARGE SCALE GENOMIC DNA]</scope>
    <source>
        <strain evidence="3 4">AS_MEX2019</strain>
        <tissue evidence="3">Muscle</tissue>
    </source>
</reference>
<sequence>MQCCLCPCRIKAHPHYDATTTLPGNYPEENAISYYDSKADSDYQTEDGEEETPLESSSSLELEFVDDPNFKNKVNYSSSAVQIPTDIYKG</sequence>
<dbReference type="Proteomes" id="UP001469553">
    <property type="component" value="Unassembled WGS sequence"/>
</dbReference>
<dbReference type="Pfam" id="PF08399">
    <property type="entry name" value="VWA_N"/>
    <property type="match status" value="1"/>
</dbReference>
<dbReference type="EMBL" id="JAHRIP010056920">
    <property type="protein sequence ID" value="MEQ2302664.1"/>
    <property type="molecule type" value="Genomic_DNA"/>
</dbReference>
<evidence type="ECO:0000313" key="4">
    <source>
        <dbReference type="Proteomes" id="UP001469553"/>
    </source>
</evidence>
<evidence type="ECO:0000256" key="1">
    <source>
        <dbReference type="SAM" id="MobiDB-lite"/>
    </source>
</evidence>
<organism evidence="3 4">
    <name type="scientific">Ameca splendens</name>
    <dbReference type="NCBI Taxonomy" id="208324"/>
    <lineage>
        <taxon>Eukaryota</taxon>
        <taxon>Metazoa</taxon>
        <taxon>Chordata</taxon>
        <taxon>Craniata</taxon>
        <taxon>Vertebrata</taxon>
        <taxon>Euteleostomi</taxon>
        <taxon>Actinopterygii</taxon>
        <taxon>Neopterygii</taxon>
        <taxon>Teleostei</taxon>
        <taxon>Neoteleostei</taxon>
        <taxon>Acanthomorphata</taxon>
        <taxon>Ovalentaria</taxon>
        <taxon>Atherinomorphae</taxon>
        <taxon>Cyprinodontiformes</taxon>
        <taxon>Goodeidae</taxon>
        <taxon>Ameca</taxon>
    </lineage>
</organism>